<keyword evidence="3" id="KW-0804">Transcription</keyword>
<evidence type="ECO:0000259" key="4">
    <source>
        <dbReference type="PROSITE" id="PS01124"/>
    </source>
</evidence>
<dbReference type="PROSITE" id="PS01124">
    <property type="entry name" value="HTH_ARAC_FAMILY_2"/>
    <property type="match status" value="1"/>
</dbReference>
<dbReference type="Pfam" id="PF12833">
    <property type="entry name" value="HTH_18"/>
    <property type="match status" value="1"/>
</dbReference>
<dbReference type="InterPro" id="IPR018062">
    <property type="entry name" value="HTH_AraC-typ_CS"/>
</dbReference>
<name>A0A5B9PE42_9BACT</name>
<keyword evidence="6" id="KW-1185">Reference proteome</keyword>
<proteinExistence type="predicted"/>
<dbReference type="PANTHER" id="PTHR43280:SF30">
    <property type="entry name" value="MMSAB OPERON REGULATORY PROTEIN"/>
    <property type="match status" value="1"/>
</dbReference>
<dbReference type="Gene3D" id="2.60.120.280">
    <property type="entry name" value="Regulatory protein AraC"/>
    <property type="match status" value="1"/>
</dbReference>
<keyword evidence="1" id="KW-0805">Transcription regulation</keyword>
<accession>A0A5B9PE42</accession>
<dbReference type="InterPro" id="IPR009057">
    <property type="entry name" value="Homeodomain-like_sf"/>
</dbReference>
<dbReference type="OrthoDB" id="9778008at2"/>
<evidence type="ECO:0000256" key="2">
    <source>
        <dbReference type="ARBA" id="ARBA00023125"/>
    </source>
</evidence>
<dbReference type="Pfam" id="PF02311">
    <property type="entry name" value="AraC_binding"/>
    <property type="match status" value="1"/>
</dbReference>
<dbReference type="InterPro" id="IPR018060">
    <property type="entry name" value="HTH_AraC"/>
</dbReference>
<evidence type="ECO:0000313" key="5">
    <source>
        <dbReference type="EMBL" id="QEG23410.1"/>
    </source>
</evidence>
<reference evidence="5 6" key="1">
    <citation type="submission" date="2019-08" db="EMBL/GenBank/DDBJ databases">
        <title>Deep-cultivation of Planctomycetes and their phenomic and genomic characterization uncovers novel biology.</title>
        <authorList>
            <person name="Wiegand S."/>
            <person name="Jogler M."/>
            <person name="Boedeker C."/>
            <person name="Pinto D."/>
            <person name="Vollmers J."/>
            <person name="Rivas-Marin E."/>
            <person name="Kohn T."/>
            <person name="Peeters S.H."/>
            <person name="Heuer A."/>
            <person name="Rast P."/>
            <person name="Oberbeckmann S."/>
            <person name="Bunk B."/>
            <person name="Jeske O."/>
            <person name="Meyerdierks A."/>
            <person name="Storesund J.E."/>
            <person name="Kallscheuer N."/>
            <person name="Luecker S."/>
            <person name="Lage O.M."/>
            <person name="Pohl T."/>
            <person name="Merkel B.J."/>
            <person name="Hornburger P."/>
            <person name="Mueller R.-W."/>
            <person name="Bruemmer F."/>
            <person name="Labrenz M."/>
            <person name="Spormann A.M."/>
            <person name="Op den Camp H."/>
            <person name="Overmann J."/>
            <person name="Amann R."/>
            <person name="Jetten M.S.M."/>
            <person name="Mascher T."/>
            <person name="Medema M.H."/>
            <person name="Devos D.P."/>
            <person name="Kaster A.-K."/>
            <person name="Ovreas L."/>
            <person name="Rohde M."/>
            <person name="Galperin M.Y."/>
            <person name="Jogler C."/>
        </authorList>
    </citation>
    <scope>NUCLEOTIDE SEQUENCE [LARGE SCALE GENOMIC DNA]</scope>
    <source>
        <strain evidence="5 6">FC18</strain>
    </source>
</reference>
<dbReference type="InterPro" id="IPR003313">
    <property type="entry name" value="AraC-bd"/>
</dbReference>
<sequence length="292" mass="33151">MRVREGFPNQRLVVLPANIIQRCRQLPLVSQLYVTDIGAYPTAPFHYVKREQGISQVVVIGCLSGLGEVEIEGESHRVLPGHVLLIPPNTPHIYKADPVDPWSIFWIHFGGLQIDASLQTLNVNRQRPLVFVPDIGKVKATFEDVYACLNYHYSDSGLQAMSAELLRLLSHIRLLRGRSEPRHQSADAKIVETIEFMAEHLNMPIKLKDLAAHSGHSVSYFSKLFKLRTGQSPQNYFIQLKVQKACQLLDDTDMSILEISAQLGYEDPYYFSRLFKKIQGHSPANYRKMIKG</sequence>
<dbReference type="InterPro" id="IPR037923">
    <property type="entry name" value="HTH-like"/>
</dbReference>
<dbReference type="Proteomes" id="UP000322214">
    <property type="component" value="Chromosome"/>
</dbReference>
<dbReference type="GO" id="GO:0043565">
    <property type="term" value="F:sequence-specific DNA binding"/>
    <property type="evidence" value="ECO:0007669"/>
    <property type="project" value="InterPro"/>
</dbReference>
<dbReference type="SUPFAM" id="SSF51215">
    <property type="entry name" value="Regulatory protein AraC"/>
    <property type="match status" value="1"/>
</dbReference>
<evidence type="ECO:0000256" key="3">
    <source>
        <dbReference type="ARBA" id="ARBA00023163"/>
    </source>
</evidence>
<dbReference type="KEGG" id="mff:MFFC18_33080"/>
<dbReference type="CDD" id="cd06986">
    <property type="entry name" value="cupin_MmsR-like_N"/>
    <property type="match status" value="1"/>
</dbReference>
<dbReference type="SMART" id="SM00342">
    <property type="entry name" value="HTH_ARAC"/>
    <property type="match status" value="1"/>
</dbReference>
<evidence type="ECO:0000313" key="6">
    <source>
        <dbReference type="Proteomes" id="UP000322214"/>
    </source>
</evidence>
<dbReference type="PANTHER" id="PTHR43280">
    <property type="entry name" value="ARAC-FAMILY TRANSCRIPTIONAL REGULATOR"/>
    <property type="match status" value="1"/>
</dbReference>
<dbReference type="Gene3D" id="1.10.10.60">
    <property type="entry name" value="Homeodomain-like"/>
    <property type="match status" value="2"/>
</dbReference>
<dbReference type="GO" id="GO:0003700">
    <property type="term" value="F:DNA-binding transcription factor activity"/>
    <property type="evidence" value="ECO:0007669"/>
    <property type="project" value="InterPro"/>
</dbReference>
<dbReference type="STRING" id="980251.GCA_001642875_02766"/>
<dbReference type="InterPro" id="IPR020449">
    <property type="entry name" value="Tscrpt_reg_AraC-type_HTH"/>
</dbReference>
<dbReference type="SUPFAM" id="SSF46689">
    <property type="entry name" value="Homeodomain-like"/>
    <property type="match status" value="2"/>
</dbReference>
<gene>
    <name evidence="5" type="primary">araC</name>
    <name evidence="5" type="ORF">MFFC18_33080</name>
</gene>
<organism evidence="5 6">
    <name type="scientific">Mariniblastus fucicola</name>
    <dbReference type="NCBI Taxonomy" id="980251"/>
    <lineage>
        <taxon>Bacteria</taxon>
        <taxon>Pseudomonadati</taxon>
        <taxon>Planctomycetota</taxon>
        <taxon>Planctomycetia</taxon>
        <taxon>Pirellulales</taxon>
        <taxon>Pirellulaceae</taxon>
        <taxon>Mariniblastus</taxon>
    </lineage>
</organism>
<dbReference type="RefSeq" id="WP_084416755.1">
    <property type="nucleotide sequence ID" value="NZ_CP042912.1"/>
</dbReference>
<dbReference type="EMBL" id="CP042912">
    <property type="protein sequence ID" value="QEG23410.1"/>
    <property type="molecule type" value="Genomic_DNA"/>
</dbReference>
<protein>
    <submittedName>
        <fullName evidence="5">Arabinose operon regulatory protein</fullName>
    </submittedName>
</protein>
<dbReference type="PRINTS" id="PR00032">
    <property type="entry name" value="HTHARAC"/>
</dbReference>
<evidence type="ECO:0000256" key="1">
    <source>
        <dbReference type="ARBA" id="ARBA00023015"/>
    </source>
</evidence>
<dbReference type="AlphaFoldDB" id="A0A5B9PE42"/>
<feature type="domain" description="HTH araC/xylS-type" evidence="4">
    <location>
        <begin position="191"/>
        <end position="289"/>
    </location>
</feature>
<dbReference type="PROSITE" id="PS00041">
    <property type="entry name" value="HTH_ARAC_FAMILY_1"/>
    <property type="match status" value="1"/>
</dbReference>
<keyword evidence="2" id="KW-0238">DNA-binding</keyword>